<sequence>MAIAADIQSESFQTILSKAPPLDTICALALLMPSRNLLIGLIPLLLAPHTQAQCQQNNGLTDQAARIETDTSLCIPRTDSNGWWTFSMDVFLTCSPNPGGGAEASLTSCDGSGSGQAPPATFSIYDDTCLVRGVYDAPSCGIPFIIEENYQPWVLTVVTAAMTVGGPYFKFTYGDGTYETGVNDCYCSNVSSGLTARDNCLCPFPVSGSQFTPLQTSEAEGGVVQPPTGTLPTSEAEGGVVNRSAKQKARSVRFGRRSEDALA</sequence>
<protein>
    <submittedName>
        <fullName evidence="2">Uncharacterized protein</fullName>
    </submittedName>
</protein>
<comment type="caution">
    <text evidence="2">The sequence shown here is derived from an EMBL/GenBank/DDBJ whole genome shotgun (WGS) entry which is preliminary data.</text>
</comment>
<feature type="compositionally biased region" description="Basic residues" evidence="1">
    <location>
        <begin position="245"/>
        <end position="255"/>
    </location>
</feature>
<gene>
    <name evidence="2" type="ORF">LTR97_007094</name>
</gene>
<proteinExistence type="predicted"/>
<name>A0AAN7ZTN1_9PEZI</name>
<dbReference type="EMBL" id="JAVRQU010000010">
    <property type="protein sequence ID" value="KAK5698134.1"/>
    <property type="molecule type" value="Genomic_DNA"/>
</dbReference>
<feature type="region of interest" description="Disordered" evidence="1">
    <location>
        <begin position="215"/>
        <end position="263"/>
    </location>
</feature>
<reference evidence="2" key="1">
    <citation type="submission" date="2023-08" db="EMBL/GenBank/DDBJ databases">
        <title>Black Yeasts Isolated from many extreme environments.</title>
        <authorList>
            <person name="Coleine C."/>
            <person name="Stajich J.E."/>
            <person name="Selbmann L."/>
        </authorList>
    </citation>
    <scope>NUCLEOTIDE SEQUENCE</scope>
    <source>
        <strain evidence="2">CCFEE 5810</strain>
    </source>
</reference>
<evidence type="ECO:0000256" key="1">
    <source>
        <dbReference type="SAM" id="MobiDB-lite"/>
    </source>
</evidence>
<accession>A0AAN7ZTN1</accession>
<evidence type="ECO:0000313" key="3">
    <source>
        <dbReference type="Proteomes" id="UP001310594"/>
    </source>
</evidence>
<dbReference type="AlphaFoldDB" id="A0AAN7ZTN1"/>
<organism evidence="2 3">
    <name type="scientific">Elasticomyces elasticus</name>
    <dbReference type="NCBI Taxonomy" id="574655"/>
    <lineage>
        <taxon>Eukaryota</taxon>
        <taxon>Fungi</taxon>
        <taxon>Dikarya</taxon>
        <taxon>Ascomycota</taxon>
        <taxon>Pezizomycotina</taxon>
        <taxon>Dothideomycetes</taxon>
        <taxon>Dothideomycetidae</taxon>
        <taxon>Mycosphaerellales</taxon>
        <taxon>Teratosphaeriaceae</taxon>
        <taxon>Elasticomyces</taxon>
    </lineage>
</organism>
<evidence type="ECO:0000313" key="2">
    <source>
        <dbReference type="EMBL" id="KAK5698134.1"/>
    </source>
</evidence>
<dbReference type="Proteomes" id="UP001310594">
    <property type="component" value="Unassembled WGS sequence"/>
</dbReference>